<dbReference type="Gene3D" id="6.10.280.50">
    <property type="match status" value="1"/>
</dbReference>
<gene>
    <name evidence="2" type="ORF">BWR60_28965</name>
</gene>
<dbReference type="EMBL" id="NHON01000084">
    <property type="protein sequence ID" value="OWJ63669.1"/>
    <property type="molecule type" value="Genomic_DNA"/>
</dbReference>
<evidence type="ECO:0000313" key="3">
    <source>
        <dbReference type="Proteomes" id="UP000196655"/>
    </source>
</evidence>
<protein>
    <recommendedName>
        <fullName evidence="4">DUF465 domain-containing protein</fullName>
    </recommendedName>
</protein>
<comment type="caution">
    <text evidence="2">The sequence shown here is derived from an EMBL/GenBank/DDBJ whole genome shotgun (WGS) entry which is preliminary data.</text>
</comment>
<evidence type="ECO:0000256" key="1">
    <source>
        <dbReference type="SAM" id="Coils"/>
    </source>
</evidence>
<proteinExistence type="predicted"/>
<organism evidence="2 3">
    <name type="scientific">Inquilinus limosus</name>
    <dbReference type="NCBI Taxonomy" id="171674"/>
    <lineage>
        <taxon>Bacteria</taxon>
        <taxon>Pseudomonadati</taxon>
        <taxon>Pseudomonadota</taxon>
        <taxon>Alphaproteobacteria</taxon>
        <taxon>Rhodospirillales</taxon>
        <taxon>Rhodospirillaceae</taxon>
        <taxon>Inquilinus</taxon>
    </lineage>
</organism>
<sequence length="55" mass="6427">MAVAERIEALRTKHAALDRTLEEAVHRPLPDEIEIVRLKKEKLRLKDEMARLDHA</sequence>
<dbReference type="RefSeq" id="WP_088155561.1">
    <property type="nucleotide sequence ID" value="NZ_NHON01000084.1"/>
</dbReference>
<dbReference type="STRING" id="1122125.GCA_000423185_01353"/>
<dbReference type="InterPro" id="IPR007420">
    <property type="entry name" value="DUF465"/>
</dbReference>
<dbReference type="OrthoDB" id="7362854at2"/>
<evidence type="ECO:0008006" key="4">
    <source>
        <dbReference type="Google" id="ProtNLM"/>
    </source>
</evidence>
<evidence type="ECO:0000313" key="2">
    <source>
        <dbReference type="EMBL" id="OWJ63669.1"/>
    </source>
</evidence>
<dbReference type="Proteomes" id="UP000196655">
    <property type="component" value="Unassembled WGS sequence"/>
</dbReference>
<keyword evidence="1" id="KW-0175">Coiled coil</keyword>
<dbReference type="InterPro" id="IPR038444">
    <property type="entry name" value="DUF465_sf"/>
</dbReference>
<keyword evidence="3" id="KW-1185">Reference proteome</keyword>
<dbReference type="AlphaFoldDB" id="A0A211ZEF4"/>
<name>A0A211ZEF4_9PROT</name>
<dbReference type="Pfam" id="PF04325">
    <property type="entry name" value="DUF465"/>
    <property type="match status" value="1"/>
</dbReference>
<accession>A0A211ZEF4</accession>
<reference evidence="3" key="1">
    <citation type="submission" date="2017-05" db="EMBL/GenBank/DDBJ databases">
        <authorList>
            <person name="Macchi M."/>
            <person name="Festa S."/>
            <person name="Coppotelli B.M."/>
            <person name="Morelli I.S."/>
        </authorList>
    </citation>
    <scope>NUCLEOTIDE SEQUENCE [LARGE SCALE GENOMIC DNA]</scope>
    <source>
        <strain evidence="3">I</strain>
    </source>
</reference>
<feature type="coiled-coil region" evidence="1">
    <location>
        <begin position="7"/>
        <end position="55"/>
    </location>
</feature>